<sequence>MAGIAKTFREANGDTYLAGLWKRMIYSDLAWTTNASDGAQLRRSESYAPTWSWASVAGGYQWVKEPSKLAVYSDEAKTQCIFEDKTNKEPLHFDTADLVRKLAEAEEMKGSQDSFSPSITAISDRLPSFIETKQAGLVPKTTEATNRLVGPLRGSPETSIFVLEDSANPEGPREAYFGHTSGG</sequence>
<protein>
    <submittedName>
        <fullName evidence="1">Uncharacterized protein</fullName>
    </submittedName>
</protein>
<organism evidence="1 2">
    <name type="scientific">Neonectria magnoliae</name>
    <dbReference type="NCBI Taxonomy" id="2732573"/>
    <lineage>
        <taxon>Eukaryota</taxon>
        <taxon>Fungi</taxon>
        <taxon>Dikarya</taxon>
        <taxon>Ascomycota</taxon>
        <taxon>Pezizomycotina</taxon>
        <taxon>Sordariomycetes</taxon>
        <taxon>Hypocreomycetidae</taxon>
        <taxon>Hypocreales</taxon>
        <taxon>Nectriaceae</taxon>
        <taxon>Neonectria</taxon>
    </lineage>
</organism>
<dbReference type="Proteomes" id="UP001498421">
    <property type="component" value="Unassembled WGS sequence"/>
</dbReference>
<name>A0ABR1HBZ4_9HYPO</name>
<comment type="caution">
    <text evidence="1">The sequence shown here is derived from an EMBL/GenBank/DDBJ whole genome shotgun (WGS) entry which is preliminary data.</text>
</comment>
<reference evidence="1 2" key="1">
    <citation type="journal article" date="2025" name="Microbiol. Resour. Announc.">
        <title>Draft genome sequences for Neonectria magnoliae and Neonectria punicea, canker pathogens of Liriodendron tulipifera and Acer saccharum in West Virginia.</title>
        <authorList>
            <person name="Petronek H.M."/>
            <person name="Kasson M.T."/>
            <person name="Metheny A.M."/>
            <person name="Stauder C.M."/>
            <person name="Lovett B."/>
            <person name="Lynch S.C."/>
            <person name="Garnas J.R."/>
            <person name="Kasson L.R."/>
            <person name="Stajich J.E."/>
        </authorList>
    </citation>
    <scope>NUCLEOTIDE SEQUENCE [LARGE SCALE GENOMIC DNA]</scope>
    <source>
        <strain evidence="1 2">NRRL 64651</strain>
    </source>
</reference>
<keyword evidence="2" id="KW-1185">Reference proteome</keyword>
<dbReference type="PANTHER" id="PTHR33112">
    <property type="entry name" value="DOMAIN PROTEIN, PUTATIVE-RELATED"/>
    <property type="match status" value="1"/>
</dbReference>
<dbReference type="EMBL" id="JAZAVK010000162">
    <property type="protein sequence ID" value="KAK7418677.1"/>
    <property type="molecule type" value="Genomic_DNA"/>
</dbReference>
<gene>
    <name evidence="1" type="ORF">QQZ08_011151</name>
</gene>
<evidence type="ECO:0000313" key="2">
    <source>
        <dbReference type="Proteomes" id="UP001498421"/>
    </source>
</evidence>
<accession>A0ABR1HBZ4</accession>
<evidence type="ECO:0000313" key="1">
    <source>
        <dbReference type="EMBL" id="KAK7418677.1"/>
    </source>
</evidence>
<dbReference type="PANTHER" id="PTHR33112:SF9">
    <property type="entry name" value="HETEROKARYON INCOMPATIBILITY DOMAIN-CONTAINING PROTEIN"/>
    <property type="match status" value="1"/>
</dbReference>
<proteinExistence type="predicted"/>